<keyword evidence="1" id="KW-0175">Coiled coil</keyword>
<proteinExistence type="predicted"/>
<organism evidence="2 3">
    <name type="scientific">Leishmania tarentolae</name>
    <name type="common">Sauroleishmania tarentolae</name>
    <dbReference type="NCBI Taxonomy" id="5689"/>
    <lineage>
        <taxon>Eukaryota</taxon>
        <taxon>Discoba</taxon>
        <taxon>Euglenozoa</taxon>
        <taxon>Kinetoplastea</taxon>
        <taxon>Metakinetoplastina</taxon>
        <taxon>Trypanosomatida</taxon>
        <taxon>Trypanosomatidae</taxon>
        <taxon>Leishmaniinae</taxon>
        <taxon>Leishmania</taxon>
        <taxon>lizard Leishmania</taxon>
    </lineage>
</organism>
<protein>
    <submittedName>
        <fullName evidence="2">Uncharacterized protein</fullName>
    </submittedName>
</protein>
<evidence type="ECO:0000313" key="2">
    <source>
        <dbReference type="EMBL" id="GET93778.1"/>
    </source>
</evidence>
<evidence type="ECO:0000256" key="1">
    <source>
        <dbReference type="SAM" id="Coils"/>
    </source>
</evidence>
<feature type="coiled-coil region" evidence="1">
    <location>
        <begin position="51"/>
        <end position="139"/>
    </location>
</feature>
<dbReference type="AlphaFoldDB" id="A0A640KWN6"/>
<dbReference type="EMBL" id="BLBS01000057">
    <property type="protein sequence ID" value="GET93778.1"/>
    <property type="molecule type" value="Genomic_DNA"/>
</dbReference>
<reference evidence="2" key="1">
    <citation type="submission" date="2019-11" db="EMBL/GenBank/DDBJ databases">
        <title>Leishmania tarentolae CDS.</title>
        <authorList>
            <person name="Goto Y."/>
            <person name="Yamagishi J."/>
        </authorList>
    </citation>
    <scope>NUCLEOTIDE SEQUENCE [LARGE SCALE GENOMIC DNA]</scope>
    <source>
        <strain evidence="2">Parrot Tar II</strain>
    </source>
</reference>
<gene>
    <name evidence="2" type="ORF">LtaPh_3669200</name>
</gene>
<evidence type="ECO:0000313" key="3">
    <source>
        <dbReference type="Proteomes" id="UP000419144"/>
    </source>
</evidence>
<accession>A0A640KWN6</accession>
<sequence>MPPKSFKSSASPEEVIAARKEKLEFLSQQCAAVEKMLSICTDQGFRLNAEIAELERRIAETEVLTEQESRDLDVTVKIVTSHATTNLDQLQQRHLNMEKTAHEAEAENEVLRARIAELTERKEAEIAQWEAKVEEQRALMNQKALDFGIQLKETLAKRYTTCSEQYPW</sequence>
<name>A0A640KWN6_LEITA</name>
<comment type="caution">
    <text evidence="2">The sequence shown here is derived from an EMBL/GenBank/DDBJ whole genome shotgun (WGS) entry which is preliminary data.</text>
</comment>
<dbReference type="VEuPathDB" id="TriTrypDB:LtaPh_3669200"/>
<dbReference type="Proteomes" id="UP000419144">
    <property type="component" value="Unassembled WGS sequence"/>
</dbReference>
<keyword evidence="3" id="KW-1185">Reference proteome</keyword>
<dbReference type="OrthoDB" id="271688at2759"/>